<sequence length="416" mass="46223">MKKILLSFLAFCTLHFAQAQQTQNVTFSHAGKTIYGTFTMPNGNGPFATIIINPGSGANDRDGTMIMSGATVSCLYPNLLNTTLRIYKDLSDSLVAAGYAVLRYDKIEYTYPTAQTLGPITFKKLWLPVESAIDYVKTRPEVDAKNIILIGHSEGSSLIPYIAKKRRDVKALISIAGARTPFDSLLARQLVHFTQLCNGNVAAAQAQANDVLTYFSIIRSKTWNASTPAFGGVQPAVWSEYIQVTDSVALNYNEANVPTLFTGLQLDLNVPISELSRFQKETYPGPDFYQIPNTIHYMTPNNVPKISEVLTDTIIYWLGKRLMNGVKNDMLEETLVKVYPNPFTDNVTVTLDAKPVKNLNISVQNLLGQTLQEEKFKNVNASFRKTILLQNLPAGIYLLHLQADGKLMTRKIVKEK</sequence>
<dbReference type="Pfam" id="PF18962">
    <property type="entry name" value="Por_Secre_tail"/>
    <property type="match status" value="1"/>
</dbReference>
<name>A0ABS1C4F9_9BACT</name>
<dbReference type="Proteomes" id="UP000644147">
    <property type="component" value="Unassembled WGS sequence"/>
</dbReference>
<dbReference type="InterPro" id="IPR014940">
    <property type="entry name" value="BAAT_C"/>
</dbReference>
<dbReference type="PANTHER" id="PTHR43265">
    <property type="entry name" value="ESTERASE ESTD"/>
    <property type="match status" value="1"/>
</dbReference>
<organism evidence="4 5">
    <name type="scientific">Adhaeribacter terrigena</name>
    <dbReference type="NCBI Taxonomy" id="2793070"/>
    <lineage>
        <taxon>Bacteria</taxon>
        <taxon>Pseudomonadati</taxon>
        <taxon>Bacteroidota</taxon>
        <taxon>Cytophagia</taxon>
        <taxon>Cytophagales</taxon>
        <taxon>Hymenobacteraceae</taxon>
        <taxon>Adhaeribacter</taxon>
    </lineage>
</organism>
<accession>A0ABS1C4F9</accession>
<keyword evidence="1" id="KW-0732">Signal</keyword>
<proteinExistence type="predicted"/>
<keyword evidence="5" id="KW-1185">Reference proteome</keyword>
<feature type="domain" description="BAAT/Acyl-CoA thioester hydrolase C-terminal" evidence="2">
    <location>
        <begin position="130"/>
        <end position="221"/>
    </location>
</feature>
<dbReference type="InterPro" id="IPR053145">
    <property type="entry name" value="AB_hydrolase_Est10"/>
</dbReference>
<reference evidence="4 5" key="1">
    <citation type="submission" date="2020-12" db="EMBL/GenBank/DDBJ databases">
        <title>Bacterial novel species Adhaeribacter sp. BT258 isolated from soil.</title>
        <authorList>
            <person name="Jung H.-Y."/>
        </authorList>
    </citation>
    <scope>NUCLEOTIDE SEQUENCE [LARGE SCALE GENOMIC DNA]</scope>
    <source>
        <strain evidence="4 5">BT258</strain>
    </source>
</reference>
<feature type="domain" description="Secretion system C-terminal sorting" evidence="3">
    <location>
        <begin position="338"/>
        <end position="413"/>
    </location>
</feature>
<dbReference type="SUPFAM" id="SSF53474">
    <property type="entry name" value="alpha/beta-Hydrolases"/>
    <property type="match status" value="1"/>
</dbReference>
<feature type="chain" id="PRO_5045204630" evidence="1">
    <location>
        <begin position="20"/>
        <end position="416"/>
    </location>
</feature>
<feature type="signal peptide" evidence="1">
    <location>
        <begin position="1"/>
        <end position="19"/>
    </location>
</feature>
<dbReference type="EMBL" id="JAEHFX010000007">
    <property type="protein sequence ID" value="MBK0404062.1"/>
    <property type="molecule type" value="Genomic_DNA"/>
</dbReference>
<dbReference type="InterPro" id="IPR029058">
    <property type="entry name" value="AB_hydrolase_fold"/>
</dbReference>
<evidence type="ECO:0000259" key="3">
    <source>
        <dbReference type="Pfam" id="PF18962"/>
    </source>
</evidence>
<evidence type="ECO:0000256" key="1">
    <source>
        <dbReference type="SAM" id="SignalP"/>
    </source>
</evidence>
<dbReference type="PANTHER" id="PTHR43265:SF1">
    <property type="entry name" value="ESTERASE ESTD"/>
    <property type="match status" value="1"/>
</dbReference>
<dbReference type="RefSeq" id="WP_200506900.1">
    <property type="nucleotide sequence ID" value="NZ_JAEHFX010000007.1"/>
</dbReference>
<gene>
    <name evidence="4" type="ORF">I5M27_13790</name>
</gene>
<comment type="caution">
    <text evidence="4">The sequence shown here is derived from an EMBL/GenBank/DDBJ whole genome shotgun (WGS) entry which is preliminary data.</text>
</comment>
<evidence type="ECO:0000313" key="4">
    <source>
        <dbReference type="EMBL" id="MBK0404062.1"/>
    </source>
</evidence>
<dbReference type="InterPro" id="IPR026444">
    <property type="entry name" value="Secre_tail"/>
</dbReference>
<evidence type="ECO:0000313" key="5">
    <source>
        <dbReference type="Proteomes" id="UP000644147"/>
    </source>
</evidence>
<protein>
    <submittedName>
        <fullName evidence="4">T9SS type A sorting domain-containing protein</fullName>
    </submittedName>
</protein>
<evidence type="ECO:0000259" key="2">
    <source>
        <dbReference type="Pfam" id="PF08840"/>
    </source>
</evidence>
<dbReference type="NCBIfam" id="TIGR04183">
    <property type="entry name" value="Por_Secre_tail"/>
    <property type="match status" value="1"/>
</dbReference>
<dbReference type="Pfam" id="PF08840">
    <property type="entry name" value="BAAT_C"/>
    <property type="match status" value="1"/>
</dbReference>
<dbReference type="Gene3D" id="3.40.50.1820">
    <property type="entry name" value="alpha/beta hydrolase"/>
    <property type="match status" value="1"/>
</dbReference>